<feature type="region of interest" description="Disordered" evidence="11">
    <location>
        <begin position="2292"/>
        <end position="2334"/>
    </location>
</feature>
<dbReference type="PANTHER" id="PTHR46513:SF13">
    <property type="entry name" value="EGF-LIKE DOMAIN-CONTAINING PROTEIN"/>
    <property type="match status" value="1"/>
</dbReference>
<dbReference type="InterPro" id="IPR036055">
    <property type="entry name" value="LDL_receptor-like_sf"/>
</dbReference>
<dbReference type="Proteomes" id="UP001651158">
    <property type="component" value="Unassembled WGS sequence"/>
</dbReference>
<dbReference type="SUPFAM" id="SSF50969">
    <property type="entry name" value="YVTN repeat-like/Quinoprotein amine dehydrogenase"/>
    <property type="match status" value="1"/>
</dbReference>
<evidence type="ECO:0000256" key="12">
    <source>
        <dbReference type="SAM" id="Phobius"/>
    </source>
</evidence>
<dbReference type="CDD" id="cd00112">
    <property type="entry name" value="LDLa"/>
    <property type="match status" value="2"/>
</dbReference>
<organism evidence="13 14">
    <name type="scientific">Taenia crassiceps</name>
    <dbReference type="NCBI Taxonomy" id="6207"/>
    <lineage>
        <taxon>Eukaryota</taxon>
        <taxon>Metazoa</taxon>
        <taxon>Spiralia</taxon>
        <taxon>Lophotrochozoa</taxon>
        <taxon>Platyhelminthes</taxon>
        <taxon>Cestoda</taxon>
        <taxon>Eucestoda</taxon>
        <taxon>Cyclophyllidea</taxon>
        <taxon>Taeniidae</taxon>
        <taxon>Taenia</taxon>
    </lineage>
</organism>
<keyword evidence="14" id="KW-1185">Reference proteome</keyword>
<feature type="region of interest" description="Disordered" evidence="11">
    <location>
        <begin position="627"/>
        <end position="654"/>
    </location>
</feature>
<dbReference type="InterPro" id="IPR000033">
    <property type="entry name" value="LDLR_classB_rpt"/>
</dbReference>
<dbReference type="Pfam" id="PF00057">
    <property type="entry name" value="Ldl_recept_a"/>
    <property type="match status" value="2"/>
</dbReference>
<feature type="compositionally biased region" description="Pro residues" evidence="11">
    <location>
        <begin position="2105"/>
        <end position="2120"/>
    </location>
</feature>
<evidence type="ECO:0000256" key="2">
    <source>
        <dbReference type="ARBA" id="ARBA00022536"/>
    </source>
</evidence>
<feature type="repeat" description="LDL-receptor class B" evidence="10">
    <location>
        <begin position="141"/>
        <end position="184"/>
    </location>
</feature>
<evidence type="ECO:0000256" key="7">
    <source>
        <dbReference type="ARBA" id="ARBA00023170"/>
    </source>
</evidence>
<dbReference type="PROSITE" id="PS51120">
    <property type="entry name" value="LDLRB"/>
    <property type="match status" value="1"/>
</dbReference>
<dbReference type="EMBL" id="JAKROA010000001">
    <property type="protein sequence ID" value="KAL5113015.1"/>
    <property type="molecule type" value="Genomic_DNA"/>
</dbReference>
<feature type="compositionally biased region" description="Low complexity" evidence="11">
    <location>
        <begin position="2303"/>
        <end position="2319"/>
    </location>
</feature>
<dbReference type="Gene3D" id="2.10.25.10">
    <property type="entry name" value="Laminin"/>
    <property type="match status" value="2"/>
</dbReference>
<reference evidence="13 14" key="1">
    <citation type="journal article" date="2022" name="Front. Cell. Infect. Microbiol.">
        <title>The Genomes of Two Strains of Taenia crassiceps the Animal Model for the Study of Human Cysticercosis.</title>
        <authorList>
            <person name="Bobes R.J."/>
            <person name="Estrada K."/>
            <person name="Rios-Valencia D.G."/>
            <person name="Calderon-Gallegos A."/>
            <person name="de la Torre P."/>
            <person name="Carrero J.C."/>
            <person name="Sanchez-Flores A."/>
            <person name="Laclette J.P."/>
        </authorList>
    </citation>
    <scope>NUCLEOTIDE SEQUENCE [LARGE SCALE GENOMIC DNA]</scope>
    <source>
        <strain evidence="13">WFUcys</strain>
    </source>
</reference>
<protein>
    <recommendedName>
        <fullName evidence="15">Low-density lipoprotein receptor-related protein</fullName>
    </recommendedName>
</protein>
<evidence type="ECO:0000256" key="4">
    <source>
        <dbReference type="ARBA" id="ARBA00022737"/>
    </source>
</evidence>
<evidence type="ECO:0000256" key="10">
    <source>
        <dbReference type="PROSITE-ProRule" id="PRU00461"/>
    </source>
</evidence>
<evidence type="ECO:0000256" key="6">
    <source>
        <dbReference type="ARBA" id="ARBA00023157"/>
    </source>
</evidence>
<feature type="compositionally biased region" description="Basic residues" evidence="11">
    <location>
        <begin position="629"/>
        <end position="642"/>
    </location>
</feature>
<dbReference type="SMART" id="SM00192">
    <property type="entry name" value="LDLa"/>
    <property type="match status" value="3"/>
</dbReference>
<dbReference type="PROSITE" id="PS01209">
    <property type="entry name" value="LDLRA_1"/>
    <property type="match status" value="2"/>
</dbReference>
<evidence type="ECO:0000256" key="5">
    <source>
        <dbReference type="ARBA" id="ARBA00023136"/>
    </source>
</evidence>
<feature type="region of interest" description="Disordered" evidence="11">
    <location>
        <begin position="744"/>
        <end position="766"/>
    </location>
</feature>
<keyword evidence="8" id="KW-0325">Glycoprotein</keyword>
<keyword evidence="12" id="KW-0812">Transmembrane</keyword>
<feature type="disulfide bond" evidence="9">
    <location>
        <begin position="1764"/>
        <end position="1779"/>
    </location>
</feature>
<evidence type="ECO:0000256" key="3">
    <source>
        <dbReference type="ARBA" id="ARBA00022583"/>
    </source>
</evidence>
<dbReference type="InterPro" id="IPR002172">
    <property type="entry name" value="LDrepeatLR_classA_rpt"/>
</dbReference>
<feature type="compositionally biased region" description="Low complexity" evidence="11">
    <location>
        <begin position="2511"/>
        <end position="2530"/>
    </location>
</feature>
<feature type="region of interest" description="Disordered" evidence="11">
    <location>
        <begin position="1293"/>
        <end position="1330"/>
    </location>
</feature>
<dbReference type="PROSITE" id="PS50068">
    <property type="entry name" value="LDLRA_2"/>
    <property type="match status" value="2"/>
</dbReference>
<evidence type="ECO:0000256" key="9">
    <source>
        <dbReference type="PROSITE-ProRule" id="PRU00124"/>
    </source>
</evidence>
<keyword evidence="4" id="KW-0677">Repeat</keyword>
<evidence type="ECO:0000313" key="14">
    <source>
        <dbReference type="Proteomes" id="UP001651158"/>
    </source>
</evidence>
<dbReference type="Gene3D" id="4.10.400.10">
    <property type="entry name" value="Low-density Lipoprotein Receptor"/>
    <property type="match status" value="2"/>
</dbReference>
<evidence type="ECO:0000313" key="13">
    <source>
        <dbReference type="EMBL" id="KAL5113015.1"/>
    </source>
</evidence>
<evidence type="ECO:0000256" key="11">
    <source>
        <dbReference type="SAM" id="MobiDB-lite"/>
    </source>
</evidence>
<keyword evidence="5 12" id="KW-0472">Membrane</keyword>
<keyword evidence="7" id="KW-0675">Receptor</keyword>
<evidence type="ECO:0000256" key="1">
    <source>
        <dbReference type="ARBA" id="ARBA00004167"/>
    </source>
</evidence>
<comment type="caution">
    <text evidence="13">The sequence shown here is derived from an EMBL/GenBank/DDBJ whole genome shotgun (WGS) entry which is preliminary data.</text>
</comment>
<dbReference type="InterPro" id="IPR011042">
    <property type="entry name" value="6-blade_b-propeller_TolB-like"/>
</dbReference>
<evidence type="ECO:0000256" key="8">
    <source>
        <dbReference type="ARBA" id="ARBA00023180"/>
    </source>
</evidence>
<dbReference type="InterPro" id="IPR023415">
    <property type="entry name" value="LDLR_class-A_CS"/>
</dbReference>
<dbReference type="SUPFAM" id="SSF63825">
    <property type="entry name" value="YWTD domain"/>
    <property type="match status" value="3"/>
</dbReference>
<dbReference type="PANTHER" id="PTHR46513">
    <property type="entry name" value="VITELLOGENIN RECEPTOR-LIKE PROTEIN-RELATED-RELATED"/>
    <property type="match status" value="1"/>
</dbReference>
<dbReference type="SUPFAM" id="SSF57424">
    <property type="entry name" value="LDL receptor-like module"/>
    <property type="match status" value="2"/>
</dbReference>
<feature type="compositionally biased region" description="Low complexity" evidence="11">
    <location>
        <begin position="2153"/>
        <end position="2169"/>
    </location>
</feature>
<accession>A0ABR4QTR6</accession>
<keyword evidence="3" id="KW-0254">Endocytosis</keyword>
<feature type="compositionally biased region" description="Basic residues" evidence="11">
    <location>
        <begin position="2208"/>
        <end position="2233"/>
    </location>
</feature>
<feature type="region of interest" description="Disordered" evidence="11">
    <location>
        <begin position="1992"/>
        <end position="2013"/>
    </location>
</feature>
<dbReference type="SMART" id="SM00135">
    <property type="entry name" value="LY"/>
    <property type="match status" value="13"/>
</dbReference>
<keyword evidence="6 9" id="KW-1015">Disulfide bond</keyword>
<feature type="region of interest" description="Disordered" evidence="11">
    <location>
        <begin position="2100"/>
        <end position="2241"/>
    </location>
</feature>
<feature type="compositionally biased region" description="Pro residues" evidence="11">
    <location>
        <begin position="2131"/>
        <end position="2140"/>
    </location>
</feature>
<dbReference type="Gene3D" id="2.120.10.30">
    <property type="entry name" value="TolB, C-terminal domain"/>
    <property type="match status" value="5"/>
</dbReference>
<feature type="transmembrane region" description="Helical" evidence="12">
    <location>
        <begin position="1904"/>
        <end position="1928"/>
    </location>
</feature>
<comment type="subcellular location">
    <subcellularLocation>
        <location evidence="1">Membrane</location>
        <topology evidence="1">Single-pass membrane protein</topology>
    </subcellularLocation>
</comment>
<comment type="caution">
    <text evidence="9">Lacks conserved residue(s) required for the propagation of feature annotation.</text>
</comment>
<keyword evidence="12" id="KW-1133">Transmembrane helix</keyword>
<gene>
    <name evidence="13" type="ORF">TcWFU_009889</name>
</gene>
<proteinExistence type="predicted"/>
<keyword evidence="2" id="KW-0245">EGF-like domain</keyword>
<feature type="disulfide bond" evidence="9">
    <location>
        <begin position="1848"/>
        <end position="1863"/>
    </location>
</feature>
<feature type="region of interest" description="Disordered" evidence="11">
    <location>
        <begin position="2511"/>
        <end position="2566"/>
    </location>
</feature>
<name>A0ABR4QTR6_9CEST</name>
<dbReference type="PRINTS" id="PR00261">
    <property type="entry name" value="LDLRECEPTOR"/>
</dbReference>
<dbReference type="InterPro" id="IPR050778">
    <property type="entry name" value="Cueball_EGF_LRP_Nidogen"/>
</dbReference>
<sequence length="2566" mass="282406">MLFRFIAGSHDPIEFLILNNLGQLSLESPTQSRILADGLTTSSAFDYIFNEKLAINLTDFRTHDVYGLEHGAINALAIDWFNMMVYWADFKEEYIAVGEINFEFISITKQKILISTNLSNLRSICVDPLTRFVVCFIIYSRSIYWLKSGESIQIESAGLDGSQRVVIFEESGVKGRDLTVDFSTKRLIWFDETHNRIACISLEGSDMNYVAISDLGKDRPKFLSASGGRIYFFRDMSITSVSENDNPEKFLLVARPPRIFMLSLDGQLVDSPLWSIGVSPNPRGTPVRVDFDPKSECIYWVDNAIYRLKFGERNPTAVIEPADGALHTLDGLAVDWIVGNLYWSTGGNKQIWVSHLDGAWPRLLLTLEDFDEKGVSDASESDVFPDPYREETTKRRPTALAVDPVNRYLFFNVWSGTRGRIERTWLDGTHREIIVDHNHTVWPNGIALDLEARHLYYVDAYLGVISRVDYSGHNPRQIVSGHLQHPFGFDLLDENLYWSDWQTLSISQINKHTGEDLRVLKTVGVDDALMGIRAVDLTTKTTHKGNVCDDVSKSGCTHLCLVLPAQRSGGDGEGGSRSNMANEAEDLYYCACPPEYALDSDGKTCIVPDSMLLYSLDGTGIRRMSLPKSRLRPRHAHSRTPLKHQPLSDRRPSAATTARGARLIYQDVELAAAETAAMASNQIFNQVPLPFLRRVIRFDVHISEERIYWVEDSAPQCISVAFLNGTGKETLLCLFHDIGLEDTNQTGGSGNRDPASSAPSSGNQHQARDSIVGLALDWLTNALYFCVDGKRPRLEVIDLKYRSYTQPSPLPFYSSSPRSRPRKTARRGNWHSKRFRRNIVPPWFLHPPKGVDPSSDDYDLYSYDFNPLTDRLANNVDNYRLVLLHNLSSPRDIVVHPKKRYLFWLDGTHNARFSIFSAGLDGRNHRVIWNGVGMVMSLAIDYTTDRLYWMNWVTKCIESISLNGEDWFSVNPMLPTYHGSWRSSDGIYDDIVPPPSTTSTDFHPYAIDVFQGAVLFSELTTQSVYRVQLPNSRSGFTTGSQLNLPADLLLRGPSSPSGKQNFLVLGLFVAGFDRQAAEPGHRCAPPSSLSAFHPQTLTWSYSYSLQNIPSHPHHQQTGPICQALCLGAPPLHSVLGSRGGGSSSASVQPSAFRGRGVAGGYSSSLLDDRSPRFTCACPTQFTLASDGYSCLVMRYTPDDQPATNLLSLSPIALPTHDHLSADGFNPPPTWHPVDPVPPYAVEPTFNEGDPDALSDPLVFARRWSARHRVAAAALEELTNAGLFFLLQPVGKRDRIPPPAPSSRSRTFRQGSEAGSSSRSSDSSRDQQHDFFTGNVRSGTAFMRLGFLEFSTGEVTLWEGGPLVPMSDKAWHSYIGGGDLNPNTQQSHVPLVNRPRWSLAFDPVNQIVFWSDALTGLIGAENSRSGRTIGLVANLTENSRTILEIVVEPRSGQLFQLTSKWLEAARQPTDCRIEVTYLDGSDRRLLYDTTKYSICPHSLTYSAKLAQLFWVDPGKRSIFTLNVAGGIGSGMVKPEAVVTDTLPIPKSLAILPESARGSPSSGNSLWLMWLESIHHSATSGNQNHPINLLHVPLDALYTNGASITPQKPLTPPPGFNSYVWNSGDQLFVIPVRGGGLGDLSWHPCAGPSHGECSQFCLPKVTASSPSLPLYPGPLAPHPPLSSPQPQSLWRTVRRCACALGSQLLNTVSQGDEGNVCSRIPHCLPPNMLCRAGITSRGKKTGGENYFLVGEPFPQRGVCIPAHKACDGVADCQDGSDEANCPQICPEYECDNGLCLPFSSRCNDVIECDSDESCCGKDQFECRRPLHSLLIYQQQPGAPSSRCLPSAMVCNGRPDCPDGWDEASCESQESRASGDAKNLESANGSTVAFEMAFADGSNKGVGEFPYVYTVFIVSAIIVVLVVFSLVAYLCSKKWSKSSYTVRTDVLLIPTRKGDRAKGGREEGSNCVDGQVNNRSECQEPLVAGKTTITSTATVTEHAPASISRHRRSVAGSRKITSKVTVLPPPLSNGSSGWYCPSCSSRGGQSSSVNVYRNFCNRCHKHSRHYSRNSKPSHIRSPCHCAARVSNAETPDNSSSTVYWTRAASKCPPAPPPSSLPSPPPSPTTSCLFEVPSTCPPPAPPPSKLHADNEDEELGGRSSSSEFSESSSLTTSPLRCRHAHHRQQRGRHLRRHRRPRRHEVSASSIASMEHSHHHKYQHASRRRRGNNRKQRRRKVSFRSDMDDTMDPECMHCPQCGLRQQQRQNSHQYAPRRNTFATATTALQQHALVATYSQVEPSSVGANTVESSTSSSGGRKSTSNHSSEFYPRETVNPPPSPITESTYAFLPLAVLKHPGISQDAGLSNSSDSNGVVCNVGVNSFPFETLGNDKESDKRVVTRVGNLERSSVRSSAPPFSCSFGDDAPNPSKQIRISSSASRCITASTSNFYPHCHHHRHHTDELNTAVAAASAAAKTTTTTTIQNVHVVIVTSNKEQLHQCCNCCSDYSLSSSNSESELDKSAIAASHHNNDNSSSGSVVAPDEPREQAEGAEAEDMNPPARAPFAQFSSSRNE</sequence>
<feature type="compositionally biased region" description="Polar residues" evidence="11">
    <location>
        <begin position="2292"/>
        <end position="2302"/>
    </location>
</feature>
<evidence type="ECO:0008006" key="15">
    <source>
        <dbReference type="Google" id="ProtNLM"/>
    </source>
</evidence>
<feature type="compositionally biased region" description="Basic residues" evidence="11">
    <location>
        <begin position="2172"/>
        <end position="2194"/>
    </location>
</feature>
<dbReference type="InterPro" id="IPR011044">
    <property type="entry name" value="Quino_amine_DH_bsu"/>
</dbReference>